<dbReference type="AlphaFoldDB" id="A0A7H1MFJ4"/>
<dbReference type="Gene3D" id="6.20.450.20">
    <property type="match status" value="1"/>
</dbReference>
<dbReference type="KEGG" id="nmus:H7A79_2797"/>
<name>A0A7H1MFJ4_9NEIS</name>
<dbReference type="Proteomes" id="UP000516412">
    <property type="component" value="Plasmid unnamed"/>
</dbReference>
<accession>A0A7H1MFJ4</accession>
<sequence>MNTAFLDPLIYEFDTVEEAESYDAWFRAKVEKSIADPTPSMPHDEAMAFVDAELERRRAARAAR</sequence>
<keyword evidence="2" id="KW-0614">Plasmid</keyword>
<keyword evidence="3" id="KW-1185">Reference proteome</keyword>
<evidence type="ECO:0000259" key="1">
    <source>
        <dbReference type="Pfam" id="PF21217"/>
    </source>
</evidence>
<dbReference type="InterPro" id="IPR048851">
    <property type="entry name" value="PaaA2_dom"/>
</dbReference>
<gene>
    <name evidence="2" type="ORF">H7A79_2797</name>
</gene>
<evidence type="ECO:0000313" key="3">
    <source>
        <dbReference type="Proteomes" id="UP000516412"/>
    </source>
</evidence>
<feature type="domain" description="Stability determinant" evidence="1">
    <location>
        <begin position="17"/>
        <end position="48"/>
    </location>
</feature>
<geneLocation type="plasmid" evidence="2 3">
    <name>unnamed</name>
</geneLocation>
<organism evidence="2 3">
    <name type="scientific">Neisseria musculi</name>
    <dbReference type="NCBI Taxonomy" id="1815583"/>
    <lineage>
        <taxon>Bacteria</taxon>
        <taxon>Pseudomonadati</taxon>
        <taxon>Pseudomonadota</taxon>
        <taxon>Betaproteobacteria</taxon>
        <taxon>Neisseriales</taxon>
        <taxon>Neisseriaceae</taxon>
        <taxon>Neisseria</taxon>
    </lineage>
</organism>
<dbReference type="EMBL" id="CP060415">
    <property type="protein sequence ID" value="QNT60409.1"/>
    <property type="molecule type" value="Genomic_DNA"/>
</dbReference>
<proteinExistence type="predicted"/>
<protein>
    <recommendedName>
        <fullName evidence="1">Stability determinant domain-containing protein</fullName>
    </recommendedName>
</protein>
<evidence type="ECO:0000313" key="2">
    <source>
        <dbReference type="EMBL" id="QNT60409.1"/>
    </source>
</evidence>
<dbReference type="RefSeq" id="WP_187001772.1">
    <property type="nucleotide sequence ID" value="NZ_CP060415.1"/>
</dbReference>
<reference evidence="2" key="1">
    <citation type="submission" date="2020-09" db="EMBL/GenBank/DDBJ databases">
        <title>Complete Genome Sequence of mouse commensal type strain Neisseria musculi.</title>
        <authorList>
            <person name="Thapa E."/>
            <person name="Aluvathingal J."/>
            <person name="Nadendla S."/>
            <person name="Mehta A."/>
            <person name="Tettelin H."/>
            <person name="Weyand N.J."/>
        </authorList>
    </citation>
    <scope>NUCLEOTIDE SEQUENCE [LARGE SCALE GENOMIC DNA]</scope>
    <source>
        <strain evidence="2">NW831</strain>
    </source>
</reference>
<dbReference type="Pfam" id="PF21217">
    <property type="entry name" value="PaaA2"/>
    <property type="match status" value="1"/>
</dbReference>